<name>A0A6I0SPJ6_BACT4</name>
<accession>A0A6I0SPJ6</accession>
<sequence length="372" mass="43103">MRKKVIISLIYVSIVLTIPLAVACQGSNDDSIDPILLEHVKSVIDFYPDCGKTLKVSQFDSRKTYVYSMWPKQSGFWFDTGQNGDELRLILPTNAMRYKDKYILFYLEGKKRLSEKEISRLLGISSQDDMPDSREIDQRIWIYVKDKESGKSAFEQIEYGTKIWEYPNLRYFNGGDKDSAVIDIAIYDISVHGEKGKSEKFSSPDKISLNMSVYNKSDSSLLIGLNPDLYGSFIIKNGEYSMPLMADVEVNRYFGEFHEYSPGLYSIAPHGRMSFYLSTAQQPIKLKDTSPHEYVHKLYDLFYDSICYVPAPTIIQMPDTIQGIVWNKEFTAYFPFGSWYHFFVNDSIYDIYPNGEVAGYAMDKHRYKWFEE</sequence>
<dbReference type="EMBL" id="WCRY01000015">
    <property type="protein sequence ID" value="KAB4480080.1"/>
    <property type="molecule type" value="Genomic_DNA"/>
</dbReference>
<dbReference type="PROSITE" id="PS51257">
    <property type="entry name" value="PROKAR_LIPOPROTEIN"/>
    <property type="match status" value="1"/>
</dbReference>
<proteinExistence type="predicted"/>
<evidence type="ECO:0000313" key="2">
    <source>
        <dbReference type="Proteomes" id="UP000436858"/>
    </source>
</evidence>
<dbReference type="AlphaFoldDB" id="A0A6I0SPJ6"/>
<organism evidence="1 2">
    <name type="scientific">Bacteroides thetaiotaomicron</name>
    <dbReference type="NCBI Taxonomy" id="818"/>
    <lineage>
        <taxon>Bacteria</taxon>
        <taxon>Pseudomonadati</taxon>
        <taxon>Bacteroidota</taxon>
        <taxon>Bacteroidia</taxon>
        <taxon>Bacteroidales</taxon>
        <taxon>Bacteroidaceae</taxon>
        <taxon>Bacteroides</taxon>
    </lineage>
</organism>
<dbReference type="Proteomes" id="UP000436858">
    <property type="component" value="Unassembled WGS sequence"/>
</dbReference>
<gene>
    <name evidence="1" type="ORF">GAN91_15875</name>
</gene>
<dbReference type="RefSeq" id="WP_011108534.1">
    <property type="nucleotide sequence ID" value="NZ_CAXSNJ010000001.1"/>
</dbReference>
<dbReference type="GeneID" id="60924107"/>
<evidence type="ECO:0000313" key="1">
    <source>
        <dbReference type="EMBL" id="KAB4480080.1"/>
    </source>
</evidence>
<protein>
    <submittedName>
        <fullName evidence="1">Uncharacterized protein</fullName>
    </submittedName>
</protein>
<comment type="caution">
    <text evidence="1">The sequence shown here is derived from an EMBL/GenBank/DDBJ whole genome shotgun (WGS) entry which is preliminary data.</text>
</comment>
<reference evidence="1 2" key="1">
    <citation type="journal article" date="2019" name="Nat. Med.">
        <title>A library of human gut bacterial isolates paired with longitudinal multiomics data enables mechanistic microbiome research.</title>
        <authorList>
            <person name="Poyet M."/>
            <person name="Groussin M."/>
            <person name="Gibbons S.M."/>
            <person name="Avila-Pacheco J."/>
            <person name="Jiang X."/>
            <person name="Kearney S.M."/>
            <person name="Perrotta A.R."/>
            <person name="Berdy B."/>
            <person name="Zhao S."/>
            <person name="Lieberman T.D."/>
            <person name="Swanson P.K."/>
            <person name="Smith M."/>
            <person name="Roesemann S."/>
            <person name="Alexander J.E."/>
            <person name="Rich S.A."/>
            <person name="Livny J."/>
            <person name="Vlamakis H."/>
            <person name="Clish C."/>
            <person name="Bullock K."/>
            <person name="Deik A."/>
            <person name="Scott J."/>
            <person name="Pierce K.A."/>
            <person name="Xavier R.J."/>
            <person name="Alm E.J."/>
        </authorList>
    </citation>
    <scope>NUCLEOTIDE SEQUENCE [LARGE SCALE GENOMIC DNA]</scope>
    <source>
        <strain evidence="1 2">BIOML-A162</strain>
    </source>
</reference>